<evidence type="ECO:0000256" key="1">
    <source>
        <dbReference type="ARBA" id="ARBA00004370"/>
    </source>
</evidence>
<sequence length="608" mass="68046">MDRIDFRLKLLVIGLSVFFGVVFLRILYLQTNASAIALKETIGQAFEYRTLEINSERGNIYDRQGYLLAGNSVSYTVSLKLQASNSHGEFIANYLAPILNMDHDVIKKSAEIKFDEKKAVEMPLTNFATKEQIEKIDQVKSFLSQREVSKIESKSKAMEDLDSVVYYPNIHRYYPNKDLASNVIGFFPFLNPSAGASYGIEQEYDDILSGHSIEHLFSLDPNIPDTIPDMPKGASIVLTIDRKVQSIVEESIKEAVVNNKAKSGTIIISNPKTGEIMAMATYPRIDPNEYWKSSEVFTKDNRFNPAVMQPYEVGSVFKVITLAAGIDAGVIKPETIFNDTGTYNIMGVSIYNWDRGAWGPQTMIGCMQHSLNTCLSWISEQIGVERFYKYLDAFGLNQPTGIELAHEEYYPISKPGDKYWTPINLPTNSFGQGIMSTPIQMITAVNALANGGKMMKPHIVKAIYFDDHTEITQPEVIGQPISAETAKTVTEMLATSLEVEASDSLMEYTRIAGKTGTGEIAKEGVGYVLSVTNASFVGWGPVDDPQFVTYVWLQEPLVNIWGSEVSAPLFSEVMTKVYPYLHLPTDRQLACIYTEKCPSKDSDEYYYW</sequence>
<dbReference type="InterPro" id="IPR012338">
    <property type="entry name" value="Beta-lactam/transpept-like"/>
</dbReference>
<accession>A0A0S7BVG2</accession>
<name>A0A0S7BVG2_9CHLR</name>
<gene>
    <name evidence="7" type="ORF">ATC1_131738</name>
</gene>
<dbReference type="OrthoDB" id="9804124at2"/>
<keyword evidence="3 4" id="KW-0472">Membrane</keyword>
<evidence type="ECO:0000313" key="7">
    <source>
        <dbReference type="EMBL" id="GAP41742.1"/>
    </source>
</evidence>
<dbReference type="InterPro" id="IPR036138">
    <property type="entry name" value="PBP_dimer_sf"/>
</dbReference>
<comment type="subcellular location">
    <subcellularLocation>
        <location evidence="1">Membrane</location>
    </subcellularLocation>
</comment>
<organism evidence="7">
    <name type="scientific">Flexilinea flocculi</name>
    <dbReference type="NCBI Taxonomy" id="1678840"/>
    <lineage>
        <taxon>Bacteria</taxon>
        <taxon>Bacillati</taxon>
        <taxon>Chloroflexota</taxon>
        <taxon>Anaerolineae</taxon>
        <taxon>Anaerolineales</taxon>
        <taxon>Anaerolineaceae</taxon>
        <taxon>Flexilinea</taxon>
    </lineage>
</organism>
<keyword evidence="7" id="KW-0131">Cell cycle</keyword>
<evidence type="ECO:0000313" key="8">
    <source>
        <dbReference type="Proteomes" id="UP000053370"/>
    </source>
</evidence>
<keyword evidence="8" id="KW-1185">Reference proteome</keyword>
<dbReference type="STRING" id="1678840.ATC1_131738"/>
<keyword evidence="7" id="KW-0132">Cell division</keyword>
<dbReference type="GO" id="GO:0008658">
    <property type="term" value="F:penicillin binding"/>
    <property type="evidence" value="ECO:0007669"/>
    <property type="project" value="InterPro"/>
</dbReference>
<dbReference type="SUPFAM" id="SSF56601">
    <property type="entry name" value="beta-lactamase/transpeptidase-like"/>
    <property type="match status" value="1"/>
</dbReference>
<keyword evidence="4" id="KW-1133">Transmembrane helix</keyword>
<evidence type="ECO:0000259" key="5">
    <source>
        <dbReference type="Pfam" id="PF00905"/>
    </source>
</evidence>
<comment type="similarity">
    <text evidence="2">Belongs to the transpeptidase family.</text>
</comment>
<evidence type="ECO:0000259" key="6">
    <source>
        <dbReference type="Pfam" id="PF03717"/>
    </source>
</evidence>
<dbReference type="Pfam" id="PF03717">
    <property type="entry name" value="PBP_dimer"/>
    <property type="match status" value="1"/>
</dbReference>
<feature type="domain" description="Penicillin-binding protein dimerisation" evidence="6">
    <location>
        <begin position="53"/>
        <end position="185"/>
    </location>
</feature>
<dbReference type="Proteomes" id="UP000053370">
    <property type="component" value="Unassembled WGS sequence"/>
</dbReference>
<evidence type="ECO:0000256" key="4">
    <source>
        <dbReference type="SAM" id="Phobius"/>
    </source>
</evidence>
<dbReference type="GO" id="GO:0005886">
    <property type="term" value="C:plasma membrane"/>
    <property type="evidence" value="ECO:0007669"/>
    <property type="project" value="TreeGrafter"/>
</dbReference>
<dbReference type="Gene3D" id="3.30.450.330">
    <property type="match status" value="1"/>
</dbReference>
<feature type="transmembrane region" description="Helical" evidence="4">
    <location>
        <begin position="7"/>
        <end position="28"/>
    </location>
</feature>
<dbReference type="InterPro" id="IPR005311">
    <property type="entry name" value="PBP_dimer"/>
</dbReference>
<dbReference type="AlphaFoldDB" id="A0A0S7BVG2"/>
<protein>
    <submittedName>
        <fullName evidence="7">Cell division protein FtsI</fullName>
    </submittedName>
</protein>
<dbReference type="PATRIC" id="fig|1678840.3.peg.3258"/>
<dbReference type="GO" id="GO:0051301">
    <property type="term" value="P:cell division"/>
    <property type="evidence" value="ECO:0007669"/>
    <property type="project" value="UniProtKB-KW"/>
</dbReference>
<evidence type="ECO:0000256" key="3">
    <source>
        <dbReference type="ARBA" id="ARBA00023136"/>
    </source>
</evidence>
<proteinExistence type="inferred from homology"/>
<feature type="domain" description="Penicillin-binding protein transpeptidase" evidence="5">
    <location>
        <begin position="264"/>
        <end position="574"/>
    </location>
</feature>
<dbReference type="Gene3D" id="3.90.1310.10">
    <property type="entry name" value="Penicillin-binding protein 2a (Domain 2)"/>
    <property type="match status" value="1"/>
</dbReference>
<evidence type="ECO:0000256" key="2">
    <source>
        <dbReference type="ARBA" id="ARBA00007171"/>
    </source>
</evidence>
<dbReference type="PANTHER" id="PTHR30627:SF1">
    <property type="entry name" value="PEPTIDOGLYCAN D,D-TRANSPEPTIDASE FTSI"/>
    <property type="match status" value="1"/>
</dbReference>
<dbReference type="GO" id="GO:0071555">
    <property type="term" value="P:cell wall organization"/>
    <property type="evidence" value="ECO:0007669"/>
    <property type="project" value="TreeGrafter"/>
</dbReference>
<dbReference type="Gene3D" id="3.40.710.10">
    <property type="entry name" value="DD-peptidase/beta-lactamase superfamily"/>
    <property type="match status" value="1"/>
</dbReference>
<dbReference type="Pfam" id="PF00905">
    <property type="entry name" value="Transpeptidase"/>
    <property type="match status" value="1"/>
</dbReference>
<dbReference type="RefSeq" id="WP_062283571.1">
    <property type="nucleotide sequence ID" value="NZ_DF968181.1"/>
</dbReference>
<keyword evidence="4" id="KW-0812">Transmembrane</keyword>
<reference evidence="7" key="1">
    <citation type="journal article" date="2015" name="Genome Announc.">
        <title>Draft Genome Sequence of Anaerolineae Strain TC1, a Novel Isolate from a Methanogenic Wastewater Treatment System.</title>
        <authorList>
            <person name="Matsuura N."/>
            <person name="Tourlousse D.M."/>
            <person name="Sun L."/>
            <person name="Toyonaga M."/>
            <person name="Kuroda K."/>
            <person name="Ohashi A."/>
            <person name="Cruz R."/>
            <person name="Yamaguchi T."/>
            <person name="Sekiguchi Y."/>
        </authorList>
    </citation>
    <scope>NUCLEOTIDE SEQUENCE [LARGE SCALE GENOMIC DNA]</scope>
    <source>
        <strain evidence="7">TC1</strain>
    </source>
</reference>
<dbReference type="PANTHER" id="PTHR30627">
    <property type="entry name" value="PEPTIDOGLYCAN D,D-TRANSPEPTIDASE"/>
    <property type="match status" value="1"/>
</dbReference>
<dbReference type="InterPro" id="IPR001460">
    <property type="entry name" value="PCN-bd_Tpept"/>
</dbReference>
<dbReference type="InterPro" id="IPR050515">
    <property type="entry name" value="Beta-lactam/transpept"/>
</dbReference>
<dbReference type="EMBL" id="DF968181">
    <property type="protein sequence ID" value="GAP41742.1"/>
    <property type="molecule type" value="Genomic_DNA"/>
</dbReference>
<dbReference type="SUPFAM" id="SSF56519">
    <property type="entry name" value="Penicillin binding protein dimerisation domain"/>
    <property type="match status" value="1"/>
</dbReference>